<sequence length="38" mass="4439">MSFPDFDMHIPTSEEGLNRPGFPGECFICELRLPDHRF</sequence>
<comment type="caution">
    <text evidence="1">The sequence shown here is derived from an EMBL/GenBank/DDBJ whole genome shotgun (WGS) entry which is preliminary data.</text>
</comment>
<dbReference type="Proteomes" id="UP000006789">
    <property type="component" value="Unassembled WGS sequence"/>
</dbReference>
<dbReference type="AlphaFoldDB" id="A0AAV3HBL9"/>
<proteinExistence type="predicted"/>
<reference evidence="1 2" key="1">
    <citation type="submission" date="2012-06" db="EMBL/GenBank/DDBJ databases">
        <title>Genomic anatomy of Escherichia coli O157:H7 outbreaks.</title>
        <authorList>
            <person name="Eppinger M."/>
            <person name="Daugherty S."/>
            <person name="Agrawal S."/>
            <person name="Galens K."/>
            <person name="Tallon L."/>
            <person name="Shefchek K."/>
            <person name="Parankush S."/>
            <person name="Cebula T.A."/>
            <person name="Feng P."/>
            <person name="Soderlund R."/>
            <person name="Mammel M.K."/>
            <person name="DebRoy C."/>
            <person name="Dudley E.G."/>
            <person name="Tarr P.I."/>
            <person name="Fraser-Liggett C."/>
            <person name="Ravel J."/>
        </authorList>
    </citation>
    <scope>NUCLEOTIDE SEQUENCE [LARGE SCALE GENOMIC DNA]</scope>
    <source>
        <strain evidence="1 2">EC1870</strain>
    </source>
</reference>
<gene>
    <name evidence="1" type="ORF">ECEC1870_1615</name>
</gene>
<evidence type="ECO:0000313" key="2">
    <source>
        <dbReference type="Proteomes" id="UP000006789"/>
    </source>
</evidence>
<name>A0AAV3HBL9_ECOLX</name>
<accession>A0AAV3HBL9</accession>
<protein>
    <submittedName>
        <fullName evidence="1">Uncharacterized protein</fullName>
    </submittedName>
</protein>
<dbReference type="EMBL" id="AMVG01000229">
    <property type="protein sequence ID" value="EKJ47122.1"/>
    <property type="molecule type" value="Genomic_DNA"/>
</dbReference>
<evidence type="ECO:0000313" key="1">
    <source>
        <dbReference type="EMBL" id="EKJ47122.1"/>
    </source>
</evidence>
<organism evidence="1 2">
    <name type="scientific">Escherichia coli EC1870</name>
    <dbReference type="NCBI Taxonomy" id="1005554"/>
    <lineage>
        <taxon>Bacteria</taxon>
        <taxon>Pseudomonadati</taxon>
        <taxon>Pseudomonadota</taxon>
        <taxon>Gammaproteobacteria</taxon>
        <taxon>Enterobacterales</taxon>
        <taxon>Enterobacteriaceae</taxon>
        <taxon>Escherichia</taxon>
    </lineage>
</organism>